<evidence type="ECO:0000313" key="17">
    <source>
        <dbReference type="EnsemblMetazoa" id="tetur02g06650.1"/>
    </source>
</evidence>
<evidence type="ECO:0000313" key="18">
    <source>
        <dbReference type="Proteomes" id="UP000015104"/>
    </source>
</evidence>
<dbReference type="InterPro" id="IPR001128">
    <property type="entry name" value="Cyt_P450"/>
</dbReference>
<evidence type="ECO:0000256" key="12">
    <source>
        <dbReference type="ARBA" id="ARBA00023033"/>
    </source>
</evidence>
<evidence type="ECO:0000256" key="16">
    <source>
        <dbReference type="SAM" id="Phobius"/>
    </source>
</evidence>
<feature type="binding site" description="axial binding residue" evidence="14">
    <location>
        <position position="450"/>
    </location>
    <ligand>
        <name>heme</name>
        <dbReference type="ChEBI" id="CHEBI:30413"/>
    </ligand>
    <ligandPart>
        <name>Fe</name>
        <dbReference type="ChEBI" id="CHEBI:18248"/>
    </ligandPart>
</feature>
<dbReference type="GO" id="GO:0006805">
    <property type="term" value="P:xenobiotic metabolic process"/>
    <property type="evidence" value="ECO:0007669"/>
    <property type="project" value="TreeGrafter"/>
</dbReference>
<dbReference type="eggNOG" id="KOG0156">
    <property type="taxonomic scope" value="Eukaryota"/>
</dbReference>
<keyword evidence="16" id="KW-1133">Transmembrane helix</keyword>
<dbReference type="SUPFAM" id="SSF48264">
    <property type="entry name" value="Cytochrome P450"/>
    <property type="match status" value="1"/>
</dbReference>
<keyword evidence="16" id="KW-0812">Transmembrane</keyword>
<comment type="function">
    <text evidence="2">May be involved in the metabolism of insect hormones and in the breakdown of synthetic insecticides.</text>
</comment>
<evidence type="ECO:0000256" key="10">
    <source>
        <dbReference type="ARBA" id="ARBA00023002"/>
    </source>
</evidence>
<dbReference type="InterPro" id="IPR017972">
    <property type="entry name" value="Cyt_P450_CS"/>
</dbReference>
<dbReference type="EnsemblMetazoa" id="tetur02g06650.1">
    <property type="protein sequence ID" value="tetur02g06650.1"/>
    <property type="gene ID" value="tetur02g06650"/>
</dbReference>
<keyword evidence="8" id="KW-0256">Endoplasmic reticulum</keyword>
<evidence type="ECO:0000256" key="1">
    <source>
        <dbReference type="ARBA" id="ARBA00001971"/>
    </source>
</evidence>
<dbReference type="PANTHER" id="PTHR24300">
    <property type="entry name" value="CYTOCHROME P450 508A4-RELATED"/>
    <property type="match status" value="1"/>
</dbReference>
<keyword evidence="10 15" id="KW-0560">Oxidoreductase</keyword>
<keyword evidence="12 15" id="KW-0503">Monooxygenase</keyword>
<keyword evidence="7 14" id="KW-0479">Metal-binding</keyword>
<dbReference type="GO" id="GO:0016712">
    <property type="term" value="F:oxidoreductase activity, acting on paired donors, with incorporation or reduction of molecular oxygen, reduced flavin or flavoprotein as one donor, and incorporation of one atom of oxygen"/>
    <property type="evidence" value="ECO:0007669"/>
    <property type="project" value="TreeGrafter"/>
</dbReference>
<keyword evidence="13 16" id="KW-0472">Membrane</keyword>
<dbReference type="InterPro" id="IPR050182">
    <property type="entry name" value="Cytochrome_P450_fam2"/>
</dbReference>
<dbReference type="OrthoDB" id="6507093at2759"/>
<keyword evidence="11 14" id="KW-0408">Iron</keyword>
<keyword evidence="18" id="KW-1185">Reference proteome</keyword>
<keyword evidence="6 14" id="KW-0349">Heme</keyword>
<evidence type="ECO:0000256" key="15">
    <source>
        <dbReference type="RuleBase" id="RU000461"/>
    </source>
</evidence>
<protein>
    <recommendedName>
        <fullName evidence="19">Cytochrome P450</fullName>
    </recommendedName>
</protein>
<dbReference type="GO" id="GO:0005506">
    <property type="term" value="F:iron ion binding"/>
    <property type="evidence" value="ECO:0007669"/>
    <property type="project" value="InterPro"/>
</dbReference>
<evidence type="ECO:0000256" key="13">
    <source>
        <dbReference type="ARBA" id="ARBA00023136"/>
    </source>
</evidence>
<dbReference type="GO" id="GO:0020037">
    <property type="term" value="F:heme binding"/>
    <property type="evidence" value="ECO:0007669"/>
    <property type="project" value="InterPro"/>
</dbReference>
<dbReference type="Gene3D" id="1.10.630.10">
    <property type="entry name" value="Cytochrome P450"/>
    <property type="match status" value="1"/>
</dbReference>
<organism evidence="17 18">
    <name type="scientific">Tetranychus urticae</name>
    <name type="common">Two-spotted spider mite</name>
    <dbReference type="NCBI Taxonomy" id="32264"/>
    <lineage>
        <taxon>Eukaryota</taxon>
        <taxon>Metazoa</taxon>
        <taxon>Ecdysozoa</taxon>
        <taxon>Arthropoda</taxon>
        <taxon>Chelicerata</taxon>
        <taxon>Arachnida</taxon>
        <taxon>Acari</taxon>
        <taxon>Acariformes</taxon>
        <taxon>Trombidiformes</taxon>
        <taxon>Prostigmata</taxon>
        <taxon>Eleutherengona</taxon>
        <taxon>Raphignathae</taxon>
        <taxon>Tetranychoidea</taxon>
        <taxon>Tetranychidae</taxon>
        <taxon>Tetranychus</taxon>
    </lineage>
</organism>
<proteinExistence type="inferred from homology"/>
<evidence type="ECO:0000256" key="6">
    <source>
        <dbReference type="ARBA" id="ARBA00022617"/>
    </source>
</evidence>
<gene>
    <name evidence="17" type="primary">107371733</name>
</gene>
<dbReference type="PRINTS" id="PR00463">
    <property type="entry name" value="EP450I"/>
</dbReference>
<dbReference type="GO" id="GO:0006082">
    <property type="term" value="P:organic acid metabolic process"/>
    <property type="evidence" value="ECO:0007669"/>
    <property type="project" value="TreeGrafter"/>
</dbReference>
<evidence type="ECO:0000256" key="3">
    <source>
        <dbReference type="ARBA" id="ARBA00004174"/>
    </source>
</evidence>
<evidence type="ECO:0000256" key="4">
    <source>
        <dbReference type="ARBA" id="ARBA00004406"/>
    </source>
</evidence>
<comment type="similarity">
    <text evidence="5 15">Belongs to the cytochrome P450 family.</text>
</comment>
<dbReference type="KEGG" id="tut:107371733"/>
<evidence type="ECO:0000256" key="2">
    <source>
        <dbReference type="ARBA" id="ARBA00003690"/>
    </source>
</evidence>
<reference evidence="17" key="2">
    <citation type="submission" date="2015-06" db="UniProtKB">
        <authorList>
            <consortium name="EnsemblMetazoa"/>
        </authorList>
    </citation>
    <scope>IDENTIFICATION</scope>
</reference>
<dbReference type="Pfam" id="PF00067">
    <property type="entry name" value="p450"/>
    <property type="match status" value="1"/>
</dbReference>
<evidence type="ECO:0000256" key="9">
    <source>
        <dbReference type="ARBA" id="ARBA00022848"/>
    </source>
</evidence>
<evidence type="ECO:0000256" key="7">
    <source>
        <dbReference type="ARBA" id="ARBA00022723"/>
    </source>
</evidence>
<evidence type="ECO:0000256" key="14">
    <source>
        <dbReference type="PIRSR" id="PIRSR602401-1"/>
    </source>
</evidence>
<dbReference type="PROSITE" id="PS00086">
    <property type="entry name" value="CYTOCHROME_P450"/>
    <property type="match status" value="1"/>
</dbReference>
<feature type="transmembrane region" description="Helical" evidence="16">
    <location>
        <begin position="12"/>
        <end position="34"/>
    </location>
</feature>
<dbReference type="OMA" id="AFIDRPQ"/>
<dbReference type="PANTHER" id="PTHR24300:SF375">
    <property type="entry name" value="CYTOCHROME P450 FAMILY"/>
    <property type="match status" value="1"/>
</dbReference>
<dbReference type="STRING" id="32264.T1JW19"/>
<dbReference type="FunFam" id="1.10.630.10:FF:000238">
    <property type="entry name" value="Cytochrome P450 2A6"/>
    <property type="match status" value="1"/>
</dbReference>
<dbReference type="PRINTS" id="PR00385">
    <property type="entry name" value="P450"/>
</dbReference>
<evidence type="ECO:0008006" key="19">
    <source>
        <dbReference type="Google" id="ProtNLM"/>
    </source>
</evidence>
<comment type="subcellular location">
    <subcellularLocation>
        <location evidence="4">Endoplasmic reticulum membrane</location>
        <topology evidence="4">Peripheral membrane protein</topology>
    </subcellularLocation>
    <subcellularLocation>
        <location evidence="3">Microsome membrane</location>
        <topology evidence="3">Peripheral membrane protein</topology>
    </subcellularLocation>
</comment>
<keyword evidence="9" id="KW-0492">Microsome</keyword>
<reference evidence="18" key="1">
    <citation type="submission" date="2011-08" db="EMBL/GenBank/DDBJ databases">
        <authorList>
            <person name="Rombauts S."/>
        </authorList>
    </citation>
    <scope>NUCLEOTIDE SEQUENCE</scope>
    <source>
        <strain evidence="18">London</strain>
    </source>
</reference>
<dbReference type="EMBL" id="CAEY01000807">
    <property type="status" value="NOT_ANNOTATED_CDS"/>
    <property type="molecule type" value="Genomic_DNA"/>
</dbReference>
<evidence type="ECO:0000256" key="5">
    <source>
        <dbReference type="ARBA" id="ARBA00010617"/>
    </source>
</evidence>
<evidence type="ECO:0000256" key="8">
    <source>
        <dbReference type="ARBA" id="ARBA00022824"/>
    </source>
</evidence>
<name>T1JW19_TETUR</name>
<dbReference type="InterPro" id="IPR036396">
    <property type="entry name" value="Cyt_P450_sf"/>
</dbReference>
<sequence>MFLTSWLVDNLGSYQLLFNASIGLILFWFVSYLLPKIKRVRSLPPGPWGLPFVGYLPLLQKNNEYEDLDRLAKKYGPVYSLSMGKDTVIVVNDWNHAKEVFKNDDLLARPIGFGNNKHGVSFIQSSGAHWRDHRRLSFHVLHDLDQVRSSFDDKIKTEIQQFLPKLGKGPVKNLYKTFLSSATNTISFLLLGHGFEDDDPVKQTLIDTLMVSSHTGSQFGAFSSGLRPRIERLFMKPILKKEAPVNYHEKTKALPKYLQNEIDQHKKKQTTDFDDYIHGYLQEQKNRKDSSGNVPFDDETLRANIVSLYQAGSETVSTTLVWAILYLIQNPDYYEKIRGEIASVIGFERLPEYSDRVKMPSTMSFIFEVHRIASLVPVNLFRVATRDLKIGNFNVPKDSTVIVNFWTINHDTFLWIKPYEFDPTRFLVDHGAKSVKPPFLTPFSGGERNCPGEGFANVEIFLYLVSIVQKYKIECEPGSTISFEAEYDSIRRPKSIPPLIFTKI</sequence>
<dbReference type="HOGENOM" id="CLU_001570_22_0_1"/>
<dbReference type="InterPro" id="IPR002401">
    <property type="entry name" value="Cyt_P450_E_grp-I"/>
</dbReference>
<accession>T1JW19</accession>
<dbReference type="GO" id="GO:0005789">
    <property type="term" value="C:endoplasmic reticulum membrane"/>
    <property type="evidence" value="ECO:0007669"/>
    <property type="project" value="UniProtKB-SubCell"/>
</dbReference>
<dbReference type="AlphaFoldDB" id="T1JW19"/>
<dbReference type="Proteomes" id="UP000015104">
    <property type="component" value="Unassembled WGS sequence"/>
</dbReference>
<evidence type="ECO:0000256" key="11">
    <source>
        <dbReference type="ARBA" id="ARBA00023004"/>
    </source>
</evidence>
<comment type="cofactor">
    <cofactor evidence="1 14">
        <name>heme</name>
        <dbReference type="ChEBI" id="CHEBI:30413"/>
    </cofactor>
</comment>